<feature type="transmembrane region" description="Helical" evidence="5">
    <location>
        <begin position="225"/>
        <end position="241"/>
    </location>
</feature>
<feature type="transmembrane region" description="Helical" evidence="5">
    <location>
        <begin position="346"/>
        <end position="373"/>
    </location>
</feature>
<comment type="subcellular location">
    <subcellularLocation>
        <location evidence="1">Membrane</location>
        <topology evidence="1">Multi-pass membrane protein</topology>
    </subcellularLocation>
</comment>
<evidence type="ECO:0000256" key="4">
    <source>
        <dbReference type="ARBA" id="ARBA00023136"/>
    </source>
</evidence>
<dbReference type="PANTHER" id="PTHR37422">
    <property type="entry name" value="TEICHURONIC ACID BIOSYNTHESIS PROTEIN TUAE"/>
    <property type="match status" value="1"/>
</dbReference>
<feature type="domain" description="Virulence factor membrane-bound polymerase C-terminal" evidence="7">
    <location>
        <begin position="383"/>
        <end position="563"/>
    </location>
</feature>
<reference evidence="8 9" key="1">
    <citation type="submission" date="2014-09" db="EMBL/GenBank/DDBJ databases">
        <authorList>
            <person name="Grob C."/>
            <person name="Taubert M."/>
            <person name="Howat A.M."/>
            <person name="Burns O.J."/>
            <person name="Dixon J.L."/>
            <person name="Chen Y."/>
            <person name="Murrell J.C."/>
        </authorList>
    </citation>
    <scope>NUCLEOTIDE SEQUENCE [LARGE SCALE GENOMIC DNA]</scope>
    <source>
        <strain evidence="8">L4</strain>
    </source>
</reference>
<evidence type="ECO:0000259" key="7">
    <source>
        <dbReference type="Pfam" id="PF11846"/>
    </source>
</evidence>
<feature type="transmembrane region" description="Helical" evidence="5">
    <location>
        <begin position="202"/>
        <end position="219"/>
    </location>
</feature>
<sequence length="571" mass="64187">MTQTHKSFFSRWSAAEIMLVTLFLLAPLYYHPNLGGEGLRIPNNITVWLIALIFITFSLNKVIKAEFFQLPRYFGYLAAFPVLVILSGFLAGVEQPLSWLFRVLFILGGFAFLFSLLQHKLKAGRWDRLLLIIALSGLIHAGIGLLQMWLKLDMPFLLPKSPDGIPGGLFQQINNQASYLTTCILLAFYLTSRPLTFRRLKVIQLLLALTVLTAGFILGVSGSRVGLLGIATALPILLLARSKQLFRNKRLSILLLVAAISGFSFGVVQSSSKVVDKTTAIHAGYSGSARLGIYNISLDLLTQEPMFGHGIGSFSRVFQYARPDFYAEHPDGKLPKQKVGHPHNELLLWMVEGGLVALLGILVAIVGMMLALIKLGVSRGWSCFALLLPLSIHTLVELPFYMSALHWLMFLFLVAASFRFSLSQRRNHMTIYAKKLSAISLLLISLLMMVALAHTIRANWDFIAFYKGQQNENPLPLAKQNPFLSEQAQWIDMSAILYSSMQYYLKDNVAYYVLWGEQLLKTNPDIDLYAKLLDAYEYLDNKSAYCETAREGNQLYPHSERMQQALFKCQN</sequence>
<name>A0A0A0BEG4_9GAMM</name>
<evidence type="ECO:0000256" key="3">
    <source>
        <dbReference type="ARBA" id="ARBA00022989"/>
    </source>
</evidence>
<evidence type="ECO:0000256" key="5">
    <source>
        <dbReference type="SAM" id="Phobius"/>
    </source>
</evidence>
<feature type="transmembrane region" description="Helical" evidence="5">
    <location>
        <begin position="129"/>
        <end position="149"/>
    </location>
</feature>
<dbReference type="PANTHER" id="PTHR37422:SF13">
    <property type="entry name" value="LIPOPOLYSACCHARIDE BIOSYNTHESIS PROTEIN PA4999-RELATED"/>
    <property type="match status" value="1"/>
</dbReference>
<gene>
    <name evidence="8" type="ORF">LP43_1960</name>
</gene>
<feature type="transmembrane region" description="Helical" evidence="5">
    <location>
        <begin position="74"/>
        <end position="93"/>
    </location>
</feature>
<feature type="transmembrane region" description="Helical" evidence="5">
    <location>
        <begin position="169"/>
        <end position="190"/>
    </location>
</feature>
<keyword evidence="2 5" id="KW-0812">Transmembrane</keyword>
<feature type="domain" description="O-antigen ligase-related" evidence="6">
    <location>
        <begin position="210"/>
        <end position="361"/>
    </location>
</feature>
<evidence type="ECO:0000313" key="9">
    <source>
        <dbReference type="Proteomes" id="UP000029999"/>
    </source>
</evidence>
<dbReference type="Pfam" id="PF04932">
    <property type="entry name" value="Wzy_C"/>
    <property type="match status" value="1"/>
</dbReference>
<evidence type="ECO:0000259" key="6">
    <source>
        <dbReference type="Pfam" id="PF04932"/>
    </source>
</evidence>
<feature type="transmembrane region" description="Helical" evidence="5">
    <location>
        <begin position="45"/>
        <end position="62"/>
    </location>
</feature>
<feature type="transmembrane region" description="Helical" evidence="5">
    <location>
        <begin position="12"/>
        <end position="30"/>
    </location>
</feature>
<dbReference type="GO" id="GO:0016020">
    <property type="term" value="C:membrane"/>
    <property type="evidence" value="ECO:0007669"/>
    <property type="project" value="UniProtKB-SubCell"/>
</dbReference>
<feature type="transmembrane region" description="Helical" evidence="5">
    <location>
        <begin position="380"/>
        <end position="398"/>
    </location>
</feature>
<feature type="transmembrane region" description="Helical" evidence="5">
    <location>
        <begin position="436"/>
        <end position="456"/>
    </location>
</feature>
<keyword evidence="4 5" id="KW-0472">Membrane</keyword>
<keyword evidence="8" id="KW-0436">Ligase</keyword>
<dbReference type="AlphaFoldDB" id="A0A0A0BEG4"/>
<comment type="caution">
    <text evidence="8">The sequence shown here is derived from an EMBL/GenBank/DDBJ whole genome shotgun (WGS) entry which is preliminary data.</text>
</comment>
<dbReference type="RefSeq" id="WP_281085207.1">
    <property type="nucleotide sequence ID" value="NZ_JRQD01000005.1"/>
</dbReference>
<dbReference type="GO" id="GO:0016874">
    <property type="term" value="F:ligase activity"/>
    <property type="evidence" value="ECO:0007669"/>
    <property type="project" value="UniProtKB-KW"/>
</dbReference>
<dbReference type="Pfam" id="PF11846">
    <property type="entry name" value="Wzy_C_2"/>
    <property type="match status" value="1"/>
</dbReference>
<feature type="transmembrane region" description="Helical" evidence="5">
    <location>
        <begin position="404"/>
        <end position="424"/>
    </location>
</feature>
<organism evidence="8 9">
    <name type="scientific">Methylophaga thiooxydans</name>
    <dbReference type="NCBI Taxonomy" id="392484"/>
    <lineage>
        <taxon>Bacteria</taxon>
        <taxon>Pseudomonadati</taxon>
        <taxon>Pseudomonadota</taxon>
        <taxon>Gammaproteobacteria</taxon>
        <taxon>Thiotrichales</taxon>
        <taxon>Piscirickettsiaceae</taxon>
        <taxon>Methylophaga</taxon>
    </lineage>
</organism>
<dbReference type="InterPro" id="IPR021797">
    <property type="entry name" value="Wzy_C_2"/>
</dbReference>
<accession>A0A0A0BEG4</accession>
<dbReference type="InterPro" id="IPR051533">
    <property type="entry name" value="WaaL-like"/>
</dbReference>
<evidence type="ECO:0000313" key="8">
    <source>
        <dbReference type="EMBL" id="KGM06087.1"/>
    </source>
</evidence>
<dbReference type="Proteomes" id="UP000029999">
    <property type="component" value="Unassembled WGS sequence"/>
</dbReference>
<proteinExistence type="predicted"/>
<evidence type="ECO:0000256" key="1">
    <source>
        <dbReference type="ARBA" id="ARBA00004141"/>
    </source>
</evidence>
<dbReference type="EMBL" id="JRQD01000005">
    <property type="protein sequence ID" value="KGM06087.1"/>
    <property type="molecule type" value="Genomic_DNA"/>
</dbReference>
<feature type="transmembrane region" description="Helical" evidence="5">
    <location>
        <begin position="253"/>
        <end position="271"/>
    </location>
</feature>
<keyword evidence="3 5" id="KW-1133">Transmembrane helix</keyword>
<feature type="transmembrane region" description="Helical" evidence="5">
    <location>
        <begin position="99"/>
        <end position="117"/>
    </location>
</feature>
<evidence type="ECO:0000256" key="2">
    <source>
        <dbReference type="ARBA" id="ARBA00022692"/>
    </source>
</evidence>
<protein>
    <submittedName>
        <fullName evidence="8">Lipid A core-O-antigen ligase</fullName>
    </submittedName>
</protein>
<dbReference type="InterPro" id="IPR007016">
    <property type="entry name" value="O-antigen_ligase-rel_domated"/>
</dbReference>
<dbReference type="STRING" id="392484.LP43_1960"/>